<protein>
    <submittedName>
        <fullName evidence="1">Uncharacterized protein</fullName>
    </submittedName>
</protein>
<evidence type="ECO:0000313" key="1">
    <source>
        <dbReference type="EMBL" id="KAF2766346.1"/>
    </source>
</evidence>
<reference evidence="1" key="1">
    <citation type="journal article" date="2020" name="Stud. Mycol.">
        <title>101 Dothideomycetes genomes: a test case for predicting lifestyles and emergence of pathogens.</title>
        <authorList>
            <person name="Haridas S."/>
            <person name="Albert R."/>
            <person name="Binder M."/>
            <person name="Bloem J."/>
            <person name="Labutti K."/>
            <person name="Salamov A."/>
            <person name="Andreopoulos B."/>
            <person name="Baker S."/>
            <person name="Barry K."/>
            <person name="Bills G."/>
            <person name="Bluhm B."/>
            <person name="Cannon C."/>
            <person name="Castanera R."/>
            <person name="Culley D."/>
            <person name="Daum C."/>
            <person name="Ezra D."/>
            <person name="Gonzalez J."/>
            <person name="Henrissat B."/>
            <person name="Kuo A."/>
            <person name="Liang C."/>
            <person name="Lipzen A."/>
            <person name="Lutzoni F."/>
            <person name="Magnuson J."/>
            <person name="Mondo S."/>
            <person name="Nolan M."/>
            <person name="Ohm R."/>
            <person name="Pangilinan J."/>
            <person name="Park H.-J."/>
            <person name="Ramirez L."/>
            <person name="Alfaro M."/>
            <person name="Sun H."/>
            <person name="Tritt A."/>
            <person name="Yoshinaga Y."/>
            <person name="Zwiers L.-H."/>
            <person name="Turgeon B."/>
            <person name="Goodwin S."/>
            <person name="Spatafora J."/>
            <person name="Crous P."/>
            <person name="Grigoriev I."/>
        </authorList>
    </citation>
    <scope>NUCLEOTIDE SEQUENCE</scope>
    <source>
        <strain evidence="1">CBS 116005</strain>
    </source>
</reference>
<accession>A0A6G1L0C9</accession>
<organism evidence="1 2">
    <name type="scientific">Teratosphaeria nubilosa</name>
    <dbReference type="NCBI Taxonomy" id="161662"/>
    <lineage>
        <taxon>Eukaryota</taxon>
        <taxon>Fungi</taxon>
        <taxon>Dikarya</taxon>
        <taxon>Ascomycota</taxon>
        <taxon>Pezizomycotina</taxon>
        <taxon>Dothideomycetes</taxon>
        <taxon>Dothideomycetidae</taxon>
        <taxon>Mycosphaerellales</taxon>
        <taxon>Teratosphaeriaceae</taxon>
        <taxon>Teratosphaeria</taxon>
    </lineage>
</organism>
<keyword evidence="2" id="KW-1185">Reference proteome</keyword>
<name>A0A6G1L0C9_9PEZI</name>
<dbReference type="Proteomes" id="UP000799436">
    <property type="component" value="Unassembled WGS sequence"/>
</dbReference>
<evidence type="ECO:0000313" key="2">
    <source>
        <dbReference type="Proteomes" id="UP000799436"/>
    </source>
</evidence>
<dbReference type="AlphaFoldDB" id="A0A6G1L0C9"/>
<sequence>MQSSFYRVRMGSSTKARVLWMSSCFCVLQEEDESGDHGDESHRWLDGRACASVVGSGCRGAAGAVGRRVGGAGNRSTGANSTSASGQSWCSAVALVVGSDDRAACACAWQHRQVGALVTAKSLVHALERLAQCSGRQKTRSQGRQARCSGRQKIQSVWQLGRCSARQTTRSQERCSSRQMTRVPERLVRCSQ</sequence>
<dbReference type="EMBL" id="ML995873">
    <property type="protein sequence ID" value="KAF2766346.1"/>
    <property type="molecule type" value="Genomic_DNA"/>
</dbReference>
<proteinExistence type="predicted"/>
<gene>
    <name evidence="1" type="ORF">EJ03DRAFT_181411</name>
</gene>